<keyword evidence="5 9" id="KW-0735">Signal-anchor</keyword>
<keyword evidence="4 9" id="KW-0812">Transmembrane</keyword>
<dbReference type="SUPFAM" id="SSF53448">
    <property type="entry name" value="Nucleotide-diphospho-sugar transferases"/>
    <property type="match status" value="1"/>
</dbReference>
<keyword evidence="7 9" id="KW-0333">Golgi apparatus</keyword>
<dbReference type="Gene3D" id="3.90.550.10">
    <property type="entry name" value="Spore Coat Polysaccharide Biosynthesis Protein SpsA, Chain A"/>
    <property type="match status" value="1"/>
</dbReference>
<comment type="similarity">
    <text evidence="2 9">Belongs to the chondroitin N-acetylgalactosaminyltransferase family.</text>
</comment>
<dbReference type="Gene3D" id="2.60.120.1560">
    <property type="match status" value="1"/>
</dbReference>
<reference evidence="11 12" key="1">
    <citation type="journal article" date="2018" name="Sci. Rep.">
        <title>Comparative analysis of the Pocillopora damicornis genome highlights role of immune system in coral evolution.</title>
        <authorList>
            <person name="Cunning R."/>
            <person name="Bay R.A."/>
            <person name="Gillette P."/>
            <person name="Baker A.C."/>
            <person name="Traylor-Knowles N."/>
        </authorList>
    </citation>
    <scope>NUCLEOTIDE SEQUENCE [LARGE SCALE GENOMIC DNA]</scope>
    <source>
        <strain evidence="11">RSMAS</strain>
        <tissue evidence="11">Whole animal</tissue>
    </source>
</reference>
<dbReference type="AlphaFoldDB" id="A0A3M6U238"/>
<organism evidence="11 12">
    <name type="scientific">Pocillopora damicornis</name>
    <name type="common">Cauliflower coral</name>
    <name type="synonym">Millepora damicornis</name>
    <dbReference type="NCBI Taxonomy" id="46731"/>
    <lineage>
        <taxon>Eukaryota</taxon>
        <taxon>Metazoa</taxon>
        <taxon>Cnidaria</taxon>
        <taxon>Anthozoa</taxon>
        <taxon>Hexacorallia</taxon>
        <taxon>Scleractinia</taxon>
        <taxon>Astrocoeniina</taxon>
        <taxon>Pocilloporidae</taxon>
        <taxon>Pocillopora</taxon>
    </lineage>
</organism>
<evidence type="ECO:0000259" key="10">
    <source>
        <dbReference type="PROSITE" id="PS51820"/>
    </source>
</evidence>
<feature type="domain" description="PA14" evidence="10">
    <location>
        <begin position="53"/>
        <end position="220"/>
    </location>
</feature>
<comment type="catalytic activity">
    <reaction evidence="9">
        <text>an N-acetyl-beta-D-glucosaminyl derivative + UDP-N-acetyl-alpha-D-galactosamine = an N-acetyl-beta-D-galactosaminyl-(1-&gt;4)-N-acetyl-beta-D-glucosaminyl derivative + UDP + H(+)</text>
        <dbReference type="Rhea" id="RHEA:20493"/>
        <dbReference type="ChEBI" id="CHEBI:15378"/>
        <dbReference type="ChEBI" id="CHEBI:58223"/>
        <dbReference type="ChEBI" id="CHEBI:61631"/>
        <dbReference type="ChEBI" id="CHEBI:67138"/>
        <dbReference type="ChEBI" id="CHEBI:138027"/>
        <dbReference type="EC" id="2.4.1.244"/>
    </reaction>
</comment>
<protein>
    <recommendedName>
        <fullName evidence="9">Beta-1,4-N-acetylgalactosaminyltransferase</fullName>
        <ecNumber evidence="9">2.4.1.244</ecNumber>
    </recommendedName>
</protein>
<evidence type="ECO:0000313" key="12">
    <source>
        <dbReference type="Proteomes" id="UP000275408"/>
    </source>
</evidence>
<evidence type="ECO:0000256" key="6">
    <source>
        <dbReference type="ARBA" id="ARBA00022989"/>
    </source>
</evidence>
<sequence>MAVRRRFLSSRKLKRLGKAFILFTLVGFFIWRYILKSSQQRLRKNIQPETGITTVKPLMGAVNVHTWRNLCGFDVSQLRESIFFPYFPDEQFEVFITDFKIQDNTEHYGQRIFGFLYPPSSMSYRFAIASDDASEFWLSFSEDPRERELRAKVFSKDASAWTIENVLDKYPDQISKTVNLFNGKKYYFEILHKQGTEKGFVQLYWKSALEDDFKLINANYISTYPIKIPVPTEKKDALHMSFLGQHQHELAMRKSKKFRKEYLSFYSLPFIPRISYLPSCEYKSSYLLQQGVHTYEGVKAVPESIVYPEDDTAMGDLGYLISWPNKVANKDVIQAVVDKLMTSLRLGTSKNYFLKRIHKILQRTDPVYGDRYSVELEVGLEGTKQSFRLSEHVFQEKVNHSLCFQDGMAWNKEAKVYFIVPVKDQGKWVYHLINELTIASYLTADTNFHVIIVDFESKDIDLPKAFDTSLLRNRHTIISLQDKFFKTLALNTAVEHVPSAQDLLFLFDLHTDVPVDMLDSVRKNTIEGRFVYAPVVGRLDCGSTYVDHKGFWELSGYGFLSVYKSDWQRFGGMNTALYQYKWGGEDWDLLDRILNAKLEVERVKHPGLYHHYQIKQKTWN</sequence>
<dbReference type="SUPFAM" id="SSF56988">
    <property type="entry name" value="Anthrax protective antigen"/>
    <property type="match status" value="1"/>
</dbReference>
<gene>
    <name evidence="11" type="ORF">pdam_00015140</name>
</gene>
<dbReference type="EMBL" id="RCHS01002403">
    <property type="protein sequence ID" value="RMX47619.1"/>
    <property type="molecule type" value="Genomic_DNA"/>
</dbReference>
<accession>A0A3M6U238</accession>
<dbReference type="InterPro" id="IPR008428">
    <property type="entry name" value="Chond_GalNAc"/>
</dbReference>
<evidence type="ECO:0000256" key="8">
    <source>
        <dbReference type="ARBA" id="ARBA00023136"/>
    </source>
</evidence>
<dbReference type="Pfam" id="PF07691">
    <property type="entry name" value="PA14"/>
    <property type="match status" value="1"/>
</dbReference>
<dbReference type="PANTHER" id="PTHR12369:SF5">
    <property type="entry name" value="HEXOSYLTRANSFERASE"/>
    <property type="match status" value="1"/>
</dbReference>
<dbReference type="Proteomes" id="UP000275408">
    <property type="component" value="Unassembled WGS sequence"/>
</dbReference>
<evidence type="ECO:0000256" key="4">
    <source>
        <dbReference type="ARBA" id="ARBA00022692"/>
    </source>
</evidence>
<evidence type="ECO:0000256" key="3">
    <source>
        <dbReference type="ARBA" id="ARBA00022679"/>
    </source>
</evidence>
<dbReference type="SMART" id="SM00758">
    <property type="entry name" value="PA14"/>
    <property type="match status" value="1"/>
</dbReference>
<dbReference type="OrthoDB" id="5957052at2759"/>
<dbReference type="Pfam" id="PF05679">
    <property type="entry name" value="CHGN"/>
    <property type="match status" value="1"/>
</dbReference>
<dbReference type="PROSITE" id="PS51820">
    <property type="entry name" value="PA14"/>
    <property type="match status" value="1"/>
</dbReference>
<evidence type="ECO:0000256" key="5">
    <source>
        <dbReference type="ARBA" id="ARBA00022968"/>
    </source>
</evidence>
<dbReference type="GO" id="GO:0033842">
    <property type="term" value="F:N-acetyl-beta-glucosaminyl-derivative 4-beta-N-acetylgalactosaminyltransferase activity"/>
    <property type="evidence" value="ECO:0007669"/>
    <property type="project" value="UniProtKB-EC"/>
</dbReference>
<dbReference type="InterPro" id="IPR051227">
    <property type="entry name" value="CS_glycosyltransferase"/>
</dbReference>
<comment type="subcellular location">
    <subcellularLocation>
        <location evidence="1 9">Golgi apparatus</location>
        <location evidence="1 9">Golgi stack membrane</location>
        <topology evidence="1 9">Single-pass type II membrane protein</topology>
    </subcellularLocation>
</comment>
<dbReference type="InterPro" id="IPR037524">
    <property type="entry name" value="PA14/GLEYA"/>
</dbReference>
<dbReference type="CDD" id="cd00761">
    <property type="entry name" value="Glyco_tranf_GTA_type"/>
    <property type="match status" value="1"/>
</dbReference>
<evidence type="ECO:0000256" key="2">
    <source>
        <dbReference type="ARBA" id="ARBA00009239"/>
    </source>
</evidence>
<dbReference type="GO" id="GO:0032580">
    <property type="term" value="C:Golgi cisterna membrane"/>
    <property type="evidence" value="ECO:0007669"/>
    <property type="project" value="UniProtKB-SubCell"/>
</dbReference>
<evidence type="ECO:0000313" key="11">
    <source>
        <dbReference type="EMBL" id="RMX47619.1"/>
    </source>
</evidence>
<keyword evidence="12" id="KW-1185">Reference proteome</keyword>
<dbReference type="STRING" id="46731.A0A3M6U238"/>
<dbReference type="PANTHER" id="PTHR12369">
    <property type="entry name" value="CHONDROITIN SYNTHASE"/>
    <property type="match status" value="1"/>
</dbReference>
<keyword evidence="3 9" id="KW-0808">Transferase</keyword>
<feature type="transmembrane region" description="Helical" evidence="9">
    <location>
        <begin position="16"/>
        <end position="35"/>
    </location>
</feature>
<keyword evidence="8 9" id="KW-0472">Membrane</keyword>
<dbReference type="InterPro" id="IPR011658">
    <property type="entry name" value="PA14_dom"/>
</dbReference>
<keyword evidence="6 9" id="KW-1133">Transmembrane helix</keyword>
<comment type="caution">
    <text evidence="11">The sequence shown here is derived from an EMBL/GenBank/DDBJ whole genome shotgun (WGS) entry which is preliminary data.</text>
</comment>
<evidence type="ECO:0000256" key="9">
    <source>
        <dbReference type="RuleBase" id="RU364016"/>
    </source>
</evidence>
<dbReference type="EC" id="2.4.1.244" evidence="9"/>
<proteinExistence type="inferred from homology"/>
<evidence type="ECO:0000256" key="1">
    <source>
        <dbReference type="ARBA" id="ARBA00004447"/>
    </source>
</evidence>
<evidence type="ECO:0000256" key="7">
    <source>
        <dbReference type="ARBA" id="ARBA00023034"/>
    </source>
</evidence>
<name>A0A3M6U238_POCDA</name>
<comment type="function">
    <text evidence="9">Transfers N-acetylgalactosamine (GalNAc) from UDP-GalNAc to N-acetylglucosamine-beta-benzyl with a beta-1,4-linkage to form N,N'-diacetyllactosediamine, GalNAc-beta-1,4-GlcNAc structures in N-linked glycans and probably O-linked glycans.</text>
</comment>
<dbReference type="InterPro" id="IPR029044">
    <property type="entry name" value="Nucleotide-diphossugar_trans"/>
</dbReference>